<dbReference type="Pfam" id="PF11074">
    <property type="entry name" value="DUF2779"/>
    <property type="match status" value="1"/>
</dbReference>
<dbReference type="PATRIC" id="fig|61435.8.peg.1372"/>
<evidence type="ECO:0000313" key="2">
    <source>
        <dbReference type="EMBL" id="AMU87207.1"/>
    </source>
</evidence>
<dbReference type="EMBL" id="QGLD01000016">
    <property type="protein sequence ID" value="RAL70130.1"/>
    <property type="molecule type" value="Genomic_DNA"/>
</dbReference>
<reference evidence="2 4" key="1">
    <citation type="submission" date="2015-03" db="EMBL/GenBank/DDBJ databases">
        <title>Genomic characterization of Dehalococcoides mccartyi strain 11a5, an unusal plasmid-containing chloroethene dechlorinator.</title>
        <authorList>
            <person name="Zhao S."/>
            <person name="Ding C."/>
            <person name="He J."/>
        </authorList>
    </citation>
    <scope>NUCLEOTIDE SEQUENCE [LARGE SCALE GENOMIC DNA]</scope>
    <source>
        <strain evidence="2 4">11a5</strain>
    </source>
</reference>
<dbReference type="InterPro" id="IPR021301">
    <property type="entry name" value="DUF2779"/>
</dbReference>
<evidence type="ECO:0000313" key="3">
    <source>
        <dbReference type="EMBL" id="RAL70130.1"/>
    </source>
</evidence>
<proteinExistence type="predicted"/>
<dbReference type="Proteomes" id="UP000248786">
    <property type="component" value="Unassembled WGS sequence"/>
</dbReference>
<evidence type="ECO:0000313" key="5">
    <source>
        <dbReference type="Proteomes" id="UP000248786"/>
    </source>
</evidence>
<gene>
    <name evidence="3" type="ORF">C1G86_1458</name>
    <name evidence="2" type="ORF">Dm11a5_1381</name>
</gene>
<sequence>MKLIYQKSLSKSKYITGLQCLKLLWKSANDSVNMPEVSPATQHTFDQGHQVGELAKLLYPEGISLQTENFSQNLKDTREALLVRLPLFEAGFLTNRLYSRVDILNPAGADEWDIIEVKSTTEVKEEHFYDIAFQRLCCQLSGLKVRDCYLMHLNKDYIKSGEIDSAGLFVTENLTDKLAEYTCDLEANISAMLDTMDSETCPEATIGKHCDSPYPCPLKDDCWLDLPEHNIFTLYYGNKICPELQQMGILEISQIPAGIKLNAKQQIQKDCVTSATPYVKSAEITSFLNKLEYPLHYLDFETFATAVPIYDGTRPYQNIPFQFSLHIQDSIDSGVKHYSYLAEDKGDPRPGFLAELKKDIGLKGSILVYYESFEKTRLKELSVAFPEYSEWINSILERIKDLIVPFKDFSYYHPKQKGSTSLKYVMPALAQISYDNLEIAEGQTASLKFMESVFGNLTREEIQKIRIDLEVYCGQDTGGMVEIVKKLREFLS</sequence>
<dbReference type="Proteomes" id="UP000076394">
    <property type="component" value="Chromosome"/>
</dbReference>
<feature type="domain" description="DUF2779" evidence="1">
    <location>
        <begin position="296"/>
        <end position="421"/>
    </location>
</feature>
<dbReference type="Gene3D" id="3.90.320.10">
    <property type="match status" value="1"/>
</dbReference>
<name>A0A142VD20_9CHLR</name>
<evidence type="ECO:0000313" key="4">
    <source>
        <dbReference type="Proteomes" id="UP000076394"/>
    </source>
</evidence>
<dbReference type="EMBL" id="CP011127">
    <property type="protein sequence ID" value="AMU87207.1"/>
    <property type="molecule type" value="Genomic_DNA"/>
</dbReference>
<evidence type="ECO:0000259" key="1">
    <source>
        <dbReference type="Pfam" id="PF11074"/>
    </source>
</evidence>
<reference evidence="3 5" key="2">
    <citation type="submission" date="2018-05" db="EMBL/GenBank/DDBJ databases">
        <title>Draft genome sequences of Dehalococcoides mccartyi strains RC and KS.</title>
        <authorList>
            <person name="Higgins S.A."/>
            <person name="Padilla-Crespo E."/>
            <person name="Loeffler F.E."/>
        </authorList>
    </citation>
    <scope>NUCLEOTIDE SEQUENCE [LARGE SCALE GENOMIC DNA]</scope>
    <source>
        <strain evidence="3 5">KS</strain>
    </source>
</reference>
<organism evidence="2 4">
    <name type="scientific">Dehalococcoides mccartyi</name>
    <dbReference type="NCBI Taxonomy" id="61435"/>
    <lineage>
        <taxon>Bacteria</taxon>
        <taxon>Bacillati</taxon>
        <taxon>Chloroflexota</taxon>
        <taxon>Dehalococcoidia</taxon>
        <taxon>Dehalococcoidales</taxon>
        <taxon>Dehalococcoidaceae</taxon>
        <taxon>Dehalococcoides</taxon>
    </lineage>
</organism>
<protein>
    <recommendedName>
        <fullName evidence="1">DUF2779 domain-containing protein</fullName>
    </recommendedName>
</protein>
<dbReference type="OrthoDB" id="9783873at2"/>
<dbReference type="InterPro" id="IPR011604">
    <property type="entry name" value="PDDEXK-like_dom_sf"/>
</dbReference>
<dbReference type="AlphaFoldDB" id="A0A142VD20"/>
<dbReference type="RefSeq" id="WP_015407307.1">
    <property type="nucleotide sequence ID" value="NZ_CP011127.1"/>
</dbReference>
<accession>A0A142VD20</accession>